<dbReference type="Proteomes" id="UP001162164">
    <property type="component" value="Unassembled WGS sequence"/>
</dbReference>
<keyword evidence="3" id="KW-1185">Reference proteome</keyword>
<feature type="transmembrane region" description="Helical" evidence="1">
    <location>
        <begin position="121"/>
        <end position="138"/>
    </location>
</feature>
<gene>
    <name evidence="2" type="ORF">NQ317_014503</name>
</gene>
<reference evidence="2" key="1">
    <citation type="journal article" date="2023" name="Insect Mol. Biol.">
        <title>Genome sequencing provides insights into the evolution of gene families encoding plant cell wall-degrading enzymes in longhorned beetles.</title>
        <authorList>
            <person name="Shin N.R."/>
            <person name="Okamura Y."/>
            <person name="Kirsch R."/>
            <person name="Pauchet Y."/>
        </authorList>
    </citation>
    <scope>NUCLEOTIDE SEQUENCE</scope>
    <source>
        <strain evidence="2">MMC_N1</strain>
    </source>
</reference>
<proteinExistence type="predicted"/>
<protein>
    <submittedName>
        <fullName evidence="2">Uncharacterized protein</fullName>
    </submittedName>
</protein>
<sequence>MGDINIDLIKNEDNNTAEYLNILNEVGYISAINDPTRVQGTRTKYHLNKHTALLPNHQYQTRQRTHYVIPLMFKTAAQRSYNYYAPKIYNSIPVDLKSLPNKTGFKRALKRYLLQGQREDFLLTFGLMLSLVAAFLLSEGDSILVITNAVAKDGDTLGAY</sequence>
<keyword evidence="1" id="KW-0812">Transmembrane</keyword>
<evidence type="ECO:0000313" key="3">
    <source>
        <dbReference type="Proteomes" id="UP001162164"/>
    </source>
</evidence>
<keyword evidence="1" id="KW-0472">Membrane</keyword>
<organism evidence="2 3">
    <name type="scientific">Molorchus minor</name>
    <dbReference type="NCBI Taxonomy" id="1323400"/>
    <lineage>
        <taxon>Eukaryota</taxon>
        <taxon>Metazoa</taxon>
        <taxon>Ecdysozoa</taxon>
        <taxon>Arthropoda</taxon>
        <taxon>Hexapoda</taxon>
        <taxon>Insecta</taxon>
        <taxon>Pterygota</taxon>
        <taxon>Neoptera</taxon>
        <taxon>Endopterygota</taxon>
        <taxon>Coleoptera</taxon>
        <taxon>Polyphaga</taxon>
        <taxon>Cucujiformia</taxon>
        <taxon>Chrysomeloidea</taxon>
        <taxon>Cerambycidae</taxon>
        <taxon>Lamiinae</taxon>
        <taxon>Monochamini</taxon>
        <taxon>Molorchus</taxon>
    </lineage>
</organism>
<comment type="caution">
    <text evidence="2">The sequence shown here is derived from an EMBL/GenBank/DDBJ whole genome shotgun (WGS) entry which is preliminary data.</text>
</comment>
<keyword evidence="1" id="KW-1133">Transmembrane helix</keyword>
<evidence type="ECO:0000313" key="2">
    <source>
        <dbReference type="EMBL" id="KAJ8978299.1"/>
    </source>
</evidence>
<dbReference type="EMBL" id="JAPWTJ010000453">
    <property type="protein sequence ID" value="KAJ8978299.1"/>
    <property type="molecule type" value="Genomic_DNA"/>
</dbReference>
<accession>A0ABQ9JK39</accession>
<name>A0ABQ9JK39_9CUCU</name>
<evidence type="ECO:0000256" key="1">
    <source>
        <dbReference type="SAM" id="Phobius"/>
    </source>
</evidence>